<protein>
    <recommendedName>
        <fullName evidence="4">Probable multidrug resistance protein NorM</fullName>
    </recommendedName>
    <alternativeName>
        <fullName evidence="9">Multidrug-efflux transporter</fullName>
    </alternativeName>
</protein>
<dbReference type="InterPro" id="IPR050222">
    <property type="entry name" value="MATE_MdtK"/>
</dbReference>
<keyword evidence="7 10" id="KW-1133">Transmembrane helix</keyword>
<feature type="transmembrane region" description="Helical" evidence="10">
    <location>
        <begin position="356"/>
        <end position="377"/>
    </location>
</feature>
<proteinExistence type="inferred from homology"/>
<evidence type="ECO:0000313" key="12">
    <source>
        <dbReference type="Proteomes" id="UP001050975"/>
    </source>
</evidence>
<keyword evidence="6 10" id="KW-0812">Transmembrane</keyword>
<evidence type="ECO:0000256" key="1">
    <source>
        <dbReference type="ARBA" id="ARBA00003408"/>
    </source>
</evidence>
<evidence type="ECO:0000256" key="5">
    <source>
        <dbReference type="ARBA" id="ARBA00022448"/>
    </source>
</evidence>
<dbReference type="NCBIfam" id="TIGR00797">
    <property type="entry name" value="matE"/>
    <property type="match status" value="1"/>
</dbReference>
<feature type="transmembrane region" description="Helical" evidence="10">
    <location>
        <begin position="389"/>
        <end position="408"/>
    </location>
</feature>
<comment type="function">
    <text evidence="1">Multidrug efflux pump.</text>
</comment>
<keyword evidence="8 10" id="KW-0472">Membrane</keyword>
<feature type="transmembrane region" description="Helical" evidence="10">
    <location>
        <begin position="14"/>
        <end position="39"/>
    </location>
</feature>
<feature type="transmembrane region" description="Helical" evidence="10">
    <location>
        <begin position="45"/>
        <end position="66"/>
    </location>
</feature>
<dbReference type="EMBL" id="BLAY01000055">
    <property type="protein sequence ID" value="GET38944.1"/>
    <property type="molecule type" value="Genomic_DNA"/>
</dbReference>
<dbReference type="GO" id="GO:0015297">
    <property type="term" value="F:antiporter activity"/>
    <property type="evidence" value="ECO:0007669"/>
    <property type="project" value="InterPro"/>
</dbReference>
<organism evidence="11 12">
    <name type="scientific">Microseira wollei NIES-4236</name>
    <dbReference type="NCBI Taxonomy" id="2530354"/>
    <lineage>
        <taxon>Bacteria</taxon>
        <taxon>Bacillati</taxon>
        <taxon>Cyanobacteriota</taxon>
        <taxon>Cyanophyceae</taxon>
        <taxon>Oscillatoriophycideae</taxon>
        <taxon>Aerosakkonematales</taxon>
        <taxon>Aerosakkonemataceae</taxon>
        <taxon>Microseira</taxon>
    </lineage>
</organism>
<keyword evidence="5" id="KW-0813">Transport</keyword>
<feature type="transmembrane region" description="Helical" evidence="10">
    <location>
        <begin position="137"/>
        <end position="156"/>
    </location>
</feature>
<gene>
    <name evidence="11" type="primary">dinF_1</name>
    <name evidence="11" type="ORF">MiSe_37040</name>
</gene>
<comment type="similarity">
    <text evidence="3">Belongs to the multi antimicrobial extrusion (MATE) (TC 2.A.66.1) family.</text>
</comment>
<dbReference type="AlphaFoldDB" id="A0AAV3X9P1"/>
<dbReference type="PANTHER" id="PTHR43298:SF2">
    <property type="entry name" value="FMN_FAD EXPORTER YEEO-RELATED"/>
    <property type="match status" value="1"/>
</dbReference>
<dbReference type="GO" id="GO:0005886">
    <property type="term" value="C:plasma membrane"/>
    <property type="evidence" value="ECO:0007669"/>
    <property type="project" value="TreeGrafter"/>
</dbReference>
<name>A0AAV3X9P1_9CYAN</name>
<reference evidence="11" key="1">
    <citation type="submission" date="2019-10" db="EMBL/GenBank/DDBJ databases">
        <title>Draft genome sequece of Microseira wollei NIES-4236.</title>
        <authorList>
            <person name="Yamaguchi H."/>
            <person name="Suzuki S."/>
            <person name="Kawachi M."/>
        </authorList>
    </citation>
    <scope>NUCLEOTIDE SEQUENCE</scope>
    <source>
        <strain evidence="11">NIES-4236</strain>
    </source>
</reference>
<feature type="transmembrane region" description="Helical" evidence="10">
    <location>
        <begin position="313"/>
        <end position="336"/>
    </location>
</feature>
<evidence type="ECO:0000256" key="7">
    <source>
        <dbReference type="ARBA" id="ARBA00022989"/>
    </source>
</evidence>
<feature type="transmembrane region" description="Helical" evidence="10">
    <location>
        <begin position="275"/>
        <end position="293"/>
    </location>
</feature>
<evidence type="ECO:0000256" key="4">
    <source>
        <dbReference type="ARBA" id="ARBA00020268"/>
    </source>
</evidence>
<dbReference type="CDD" id="cd13136">
    <property type="entry name" value="MATE_DinF_like"/>
    <property type="match status" value="1"/>
</dbReference>
<feature type="transmembrane region" description="Helical" evidence="10">
    <location>
        <begin position="245"/>
        <end position="263"/>
    </location>
</feature>
<accession>A0AAV3X9P1</accession>
<dbReference type="Proteomes" id="UP001050975">
    <property type="component" value="Unassembled WGS sequence"/>
</dbReference>
<evidence type="ECO:0000313" key="11">
    <source>
        <dbReference type="EMBL" id="GET38944.1"/>
    </source>
</evidence>
<comment type="subcellular location">
    <subcellularLocation>
        <location evidence="2">Membrane</location>
        <topology evidence="2">Multi-pass membrane protein</topology>
    </subcellularLocation>
</comment>
<evidence type="ECO:0000256" key="2">
    <source>
        <dbReference type="ARBA" id="ARBA00004141"/>
    </source>
</evidence>
<evidence type="ECO:0000256" key="3">
    <source>
        <dbReference type="ARBA" id="ARBA00010199"/>
    </source>
</evidence>
<dbReference type="InterPro" id="IPR044644">
    <property type="entry name" value="DinF-like"/>
</dbReference>
<evidence type="ECO:0000256" key="8">
    <source>
        <dbReference type="ARBA" id="ARBA00023136"/>
    </source>
</evidence>
<evidence type="ECO:0000256" key="6">
    <source>
        <dbReference type="ARBA" id="ARBA00022692"/>
    </source>
</evidence>
<feature type="transmembrane region" description="Helical" evidence="10">
    <location>
        <begin position="163"/>
        <end position="183"/>
    </location>
</feature>
<dbReference type="RefSeq" id="WP_226583604.1">
    <property type="nucleotide sequence ID" value="NZ_BLAY01000055.1"/>
</dbReference>
<dbReference type="GO" id="GO:0042910">
    <property type="term" value="F:xenobiotic transmembrane transporter activity"/>
    <property type="evidence" value="ECO:0007669"/>
    <property type="project" value="InterPro"/>
</dbReference>
<dbReference type="InterPro" id="IPR002528">
    <property type="entry name" value="MATE_fam"/>
</dbReference>
<dbReference type="PANTHER" id="PTHR43298">
    <property type="entry name" value="MULTIDRUG RESISTANCE PROTEIN NORM-RELATED"/>
    <property type="match status" value="1"/>
</dbReference>
<evidence type="ECO:0000256" key="9">
    <source>
        <dbReference type="ARBA" id="ARBA00031636"/>
    </source>
</evidence>
<dbReference type="NCBIfam" id="NF041358">
    <property type="entry name" value="GntT_guanitoxin"/>
    <property type="match status" value="1"/>
</dbReference>
<keyword evidence="12" id="KW-1185">Reference proteome</keyword>
<feature type="transmembrane region" description="Helical" evidence="10">
    <location>
        <begin position="87"/>
        <end position="111"/>
    </location>
</feature>
<feature type="transmembrane region" description="Helical" evidence="10">
    <location>
        <begin position="203"/>
        <end position="225"/>
    </location>
</feature>
<dbReference type="Pfam" id="PF01554">
    <property type="entry name" value="MatE"/>
    <property type="match status" value="2"/>
</dbReference>
<sequence length="453" mass="50277">MITLNHRYDFLPRFFRLALMNILSSIVVPLSGLIDLAFLGHLSDIRYLAGVTLAMVLFNYLYRVLNFLRFSSNGMTAQAVGADDREAILLVLLRNGLIALAIGILILILQYPLQKLGFTFLVGATEVKNAGIDYYNARIWGAPAVLFNFVLVGWFFGREMNGFVVLLSFLESLTNVVLDYIFIIRWGWGSTGAGLTTAMSQYLSFFVGLIIVGFYIDWSIVSATIQKVLDWSAIKATFKLNGDMLVRNLTLVSTLSIFVEVSSAMGTTMLAENSLLIQAAAFNMFVIQGVGFATQSLTGNLKGKGDSEKLEPLLKISILTSLFLSIPVAILYILFPQTVFGLLTNHREITAYISNFTLWLLPYQAFFGITWIFEGYFGGLTEGKILRNSALVSFGLGFVPIAIAAWYFHNNHLLWFSMSLTPLIGIAIFGLRLIETLRTNVENTTTSPTVVET</sequence>
<comment type="caution">
    <text evidence="11">The sequence shown here is derived from an EMBL/GenBank/DDBJ whole genome shotgun (WGS) entry which is preliminary data.</text>
</comment>
<evidence type="ECO:0000256" key="10">
    <source>
        <dbReference type="SAM" id="Phobius"/>
    </source>
</evidence>
<feature type="transmembrane region" description="Helical" evidence="10">
    <location>
        <begin position="414"/>
        <end position="434"/>
    </location>
</feature>